<reference evidence="1 2" key="1">
    <citation type="submission" date="2015-01" db="EMBL/GenBank/DDBJ databases">
        <title>The Genome Sequence of Fonsecaea pedrosoi CBS 271.37.</title>
        <authorList>
            <consortium name="The Broad Institute Genomics Platform"/>
            <person name="Cuomo C."/>
            <person name="de Hoog S."/>
            <person name="Gorbushina A."/>
            <person name="Stielow B."/>
            <person name="Teixiera M."/>
            <person name="Abouelleil A."/>
            <person name="Chapman S.B."/>
            <person name="Priest M."/>
            <person name="Young S.K."/>
            <person name="Wortman J."/>
            <person name="Nusbaum C."/>
            <person name="Birren B."/>
        </authorList>
    </citation>
    <scope>NUCLEOTIDE SEQUENCE [LARGE SCALE GENOMIC DNA]</scope>
    <source>
        <strain evidence="1 2">CBS 271.37</strain>
    </source>
</reference>
<proteinExistence type="predicted"/>
<evidence type="ECO:0000313" key="2">
    <source>
        <dbReference type="Proteomes" id="UP000053029"/>
    </source>
</evidence>
<name>A0A0D2HK64_9EURO</name>
<gene>
    <name evidence="1" type="ORF">Z517_00277</name>
</gene>
<dbReference type="AlphaFoldDB" id="A0A0D2HK64"/>
<dbReference type="GeneID" id="25299767"/>
<dbReference type="OrthoDB" id="10256055at2759"/>
<dbReference type="Gene3D" id="2.60.120.620">
    <property type="entry name" value="q2cbj1_9rhob like domain"/>
    <property type="match status" value="1"/>
</dbReference>
<accession>A0A0D2HK64</accession>
<dbReference type="STRING" id="1442368.A0A0D2HK64"/>
<dbReference type="HOGENOM" id="CLU_045155_1_1_1"/>
<keyword evidence="2" id="KW-1185">Reference proteome</keyword>
<dbReference type="PANTHER" id="PTHR41677">
    <property type="entry name" value="YALI0B19030P"/>
    <property type="match status" value="1"/>
</dbReference>
<evidence type="ECO:0000313" key="1">
    <source>
        <dbReference type="EMBL" id="KIW84889.1"/>
    </source>
</evidence>
<sequence length="377" mass="42496">MAPGILEYPAIDGPALALKSNTTRSSRRTFDPVKHLTYAPPKKIHTLEDLCLPPSPISQVASTDPFPLLSEEALLEHRRELLSDDVLDSCMYHTRDKSVQLRGMAPRYAPFIHQFWTSPEVLKIVSDLAGVDLVPVMDFEICHTNVQLGPEGLAGVRDIPIIPPGAPVAETMSAIQEGPEEPLAAAKESVVPWHRDSYPFVCVVMLSDTRNMKGGETEIQRGDGTTIKVRSPQMGGAVVLQGRHVSHMAIPVENMPERITIVASFRPRDPVLLDDSSLMNVRNKSRLSEMYYQWTSYRLHLLADRFRFEAEKLDAAYRGAIEETDQGRPGDCKKNVVDVEKLESWMEKQMRYMRRTMFEMRPITADDNITKNEIEEV</sequence>
<organism evidence="1 2">
    <name type="scientific">Fonsecaea pedrosoi CBS 271.37</name>
    <dbReference type="NCBI Taxonomy" id="1442368"/>
    <lineage>
        <taxon>Eukaryota</taxon>
        <taxon>Fungi</taxon>
        <taxon>Dikarya</taxon>
        <taxon>Ascomycota</taxon>
        <taxon>Pezizomycotina</taxon>
        <taxon>Eurotiomycetes</taxon>
        <taxon>Chaetothyriomycetidae</taxon>
        <taxon>Chaetothyriales</taxon>
        <taxon>Herpotrichiellaceae</taxon>
        <taxon>Fonsecaea</taxon>
    </lineage>
</organism>
<dbReference type="Proteomes" id="UP000053029">
    <property type="component" value="Unassembled WGS sequence"/>
</dbReference>
<evidence type="ECO:0008006" key="3">
    <source>
        <dbReference type="Google" id="ProtNLM"/>
    </source>
</evidence>
<protein>
    <recommendedName>
        <fullName evidence="3">Fe2OG dioxygenase domain-containing protein</fullName>
    </recommendedName>
</protein>
<dbReference type="RefSeq" id="XP_013288697.1">
    <property type="nucleotide sequence ID" value="XM_013433243.1"/>
</dbReference>
<dbReference type="PANTHER" id="PTHR41677:SF1">
    <property type="entry name" value="FE2OG DIOXYGENASE DOMAIN-CONTAINING PROTEIN"/>
    <property type="match status" value="1"/>
</dbReference>
<dbReference type="VEuPathDB" id="FungiDB:Z517_00277"/>
<dbReference type="EMBL" id="KN846969">
    <property type="protein sequence ID" value="KIW84889.1"/>
    <property type="molecule type" value="Genomic_DNA"/>
</dbReference>